<evidence type="ECO:0000256" key="3">
    <source>
        <dbReference type="ARBA" id="ARBA00022989"/>
    </source>
</evidence>
<name>A0A2W1JY02_9CYAN</name>
<evidence type="ECO:0000256" key="1">
    <source>
        <dbReference type="ARBA" id="ARBA00004141"/>
    </source>
</evidence>
<evidence type="ECO:0000313" key="8">
    <source>
        <dbReference type="Proteomes" id="UP000248857"/>
    </source>
</evidence>
<feature type="domain" description="TM2" evidence="6">
    <location>
        <begin position="10"/>
        <end position="51"/>
    </location>
</feature>
<reference evidence="7 8" key="1">
    <citation type="journal article" date="2018" name="Sci. Rep.">
        <title>A novel species of the marine cyanobacterium Acaryochloris with a unique pigment content and lifestyle.</title>
        <authorList>
            <person name="Partensky F."/>
            <person name="Six C."/>
            <person name="Ratin M."/>
            <person name="Garczarek L."/>
            <person name="Vaulot D."/>
            <person name="Probert I."/>
            <person name="Calteau A."/>
            <person name="Gourvil P."/>
            <person name="Marie D."/>
            <person name="Grebert T."/>
            <person name="Bouchier C."/>
            <person name="Le Panse S."/>
            <person name="Gachenot M."/>
            <person name="Rodriguez F."/>
            <person name="Garrido J.L."/>
        </authorList>
    </citation>
    <scope>NUCLEOTIDE SEQUENCE [LARGE SCALE GENOMIC DNA]</scope>
    <source>
        <strain evidence="7 8">RCC1774</strain>
    </source>
</reference>
<keyword evidence="4 5" id="KW-0472">Membrane</keyword>
<dbReference type="EMBL" id="PQWO01000002">
    <property type="protein sequence ID" value="PZD74922.1"/>
    <property type="molecule type" value="Genomic_DNA"/>
</dbReference>
<protein>
    <recommendedName>
        <fullName evidence="6">TM2 domain-containing protein</fullName>
    </recommendedName>
</protein>
<evidence type="ECO:0000256" key="2">
    <source>
        <dbReference type="ARBA" id="ARBA00022692"/>
    </source>
</evidence>
<dbReference type="Pfam" id="PF05154">
    <property type="entry name" value="TM2"/>
    <property type="match status" value="1"/>
</dbReference>
<proteinExistence type="predicted"/>
<dbReference type="AlphaFoldDB" id="A0A2W1JY02"/>
<keyword evidence="8" id="KW-1185">Reference proteome</keyword>
<dbReference type="OrthoDB" id="9816361at2"/>
<evidence type="ECO:0000256" key="5">
    <source>
        <dbReference type="SAM" id="Phobius"/>
    </source>
</evidence>
<gene>
    <name evidence="7" type="ORF">C1752_00781</name>
</gene>
<evidence type="ECO:0000256" key="4">
    <source>
        <dbReference type="ARBA" id="ARBA00023136"/>
    </source>
</evidence>
<comment type="caution">
    <text evidence="7">The sequence shown here is derived from an EMBL/GenBank/DDBJ whole genome shotgun (WGS) entry which is preliminary data.</text>
</comment>
<evidence type="ECO:0000259" key="6">
    <source>
        <dbReference type="Pfam" id="PF05154"/>
    </source>
</evidence>
<feature type="transmembrane region" description="Helical" evidence="5">
    <location>
        <begin position="39"/>
        <end position="62"/>
    </location>
</feature>
<keyword evidence="3 5" id="KW-1133">Transmembrane helix</keyword>
<comment type="subcellular location">
    <subcellularLocation>
        <location evidence="1">Membrane</location>
        <topology evidence="1">Multi-pass membrane protein</topology>
    </subcellularLocation>
</comment>
<dbReference type="GO" id="GO:0016020">
    <property type="term" value="C:membrane"/>
    <property type="evidence" value="ECO:0007669"/>
    <property type="project" value="UniProtKB-SubCell"/>
</dbReference>
<organism evidence="7 8">
    <name type="scientific">Acaryochloris thomasi RCC1774</name>
    <dbReference type="NCBI Taxonomy" id="1764569"/>
    <lineage>
        <taxon>Bacteria</taxon>
        <taxon>Bacillati</taxon>
        <taxon>Cyanobacteriota</taxon>
        <taxon>Cyanophyceae</taxon>
        <taxon>Acaryochloridales</taxon>
        <taxon>Acaryochloridaceae</taxon>
        <taxon>Acaryochloris</taxon>
        <taxon>Acaryochloris thomasi</taxon>
    </lineage>
</organism>
<accession>A0A2W1JY02</accession>
<evidence type="ECO:0000313" key="7">
    <source>
        <dbReference type="EMBL" id="PZD74922.1"/>
    </source>
</evidence>
<dbReference type="InterPro" id="IPR007829">
    <property type="entry name" value="TM2"/>
</dbReference>
<sequence length="87" mass="9346">MTNTNAEANSKKMVAGICGILLGALGVHKFVLGYTKEGLIMLLVSVLTCGFASPVMGVIGLVEGIMYLTKSDEEFYTTYMAAEKGWF</sequence>
<dbReference type="RefSeq" id="WP_110984757.1">
    <property type="nucleotide sequence ID" value="NZ_CAWNWM010000002.1"/>
</dbReference>
<dbReference type="Proteomes" id="UP000248857">
    <property type="component" value="Unassembled WGS sequence"/>
</dbReference>
<keyword evidence="2 5" id="KW-0812">Transmembrane</keyword>